<organism evidence="1 2">
    <name type="scientific">Ziziphus jujuba var. spinosa</name>
    <dbReference type="NCBI Taxonomy" id="714518"/>
    <lineage>
        <taxon>Eukaryota</taxon>
        <taxon>Viridiplantae</taxon>
        <taxon>Streptophyta</taxon>
        <taxon>Embryophyta</taxon>
        <taxon>Tracheophyta</taxon>
        <taxon>Spermatophyta</taxon>
        <taxon>Magnoliopsida</taxon>
        <taxon>eudicotyledons</taxon>
        <taxon>Gunneridae</taxon>
        <taxon>Pentapetalae</taxon>
        <taxon>rosids</taxon>
        <taxon>fabids</taxon>
        <taxon>Rosales</taxon>
        <taxon>Rhamnaceae</taxon>
        <taxon>Paliureae</taxon>
        <taxon>Ziziphus</taxon>
    </lineage>
</organism>
<name>A0A978VA73_ZIZJJ</name>
<protein>
    <submittedName>
        <fullName evidence="1">Uncharacterized protein</fullName>
    </submittedName>
</protein>
<sequence length="89" mass="10549">MHLYNLIAYLFHFTDLHLTDEEIKSYTFLEIKKILRSSGRSLRDYPMMPFPGTIDVSFHQDRLIQDELSYDRIALAEDHNKFVSNLIAE</sequence>
<accession>A0A978VA73</accession>
<dbReference type="AlphaFoldDB" id="A0A978VA73"/>
<proteinExistence type="predicted"/>
<gene>
    <name evidence="1" type="ORF">FEM48_Zijuj06G0158400</name>
</gene>
<comment type="caution">
    <text evidence="1">The sequence shown here is derived from an EMBL/GenBank/DDBJ whole genome shotgun (WGS) entry which is preliminary data.</text>
</comment>
<evidence type="ECO:0000313" key="2">
    <source>
        <dbReference type="Proteomes" id="UP000813462"/>
    </source>
</evidence>
<reference evidence="1" key="1">
    <citation type="journal article" date="2021" name="Front. Plant Sci.">
        <title>Chromosome-Scale Genome Assembly for Chinese Sour Jujube and Insights Into Its Genome Evolution and Domestication Signature.</title>
        <authorList>
            <person name="Shen L.-Y."/>
            <person name="Luo H."/>
            <person name="Wang X.-L."/>
            <person name="Wang X.-M."/>
            <person name="Qiu X.-J."/>
            <person name="Liu H."/>
            <person name="Zhou S.-S."/>
            <person name="Jia K.-H."/>
            <person name="Nie S."/>
            <person name="Bao Y.-T."/>
            <person name="Zhang R.-G."/>
            <person name="Yun Q.-Z."/>
            <person name="Chai Y.-H."/>
            <person name="Lu J.-Y."/>
            <person name="Li Y."/>
            <person name="Zhao S.-W."/>
            <person name="Mao J.-F."/>
            <person name="Jia S.-G."/>
            <person name="Mao Y.-M."/>
        </authorList>
    </citation>
    <scope>NUCLEOTIDE SEQUENCE</scope>
    <source>
        <strain evidence="1">AT0</strain>
        <tissue evidence="1">Leaf</tissue>
    </source>
</reference>
<dbReference type="EMBL" id="JAEACU010000006">
    <property type="protein sequence ID" value="KAH7524808.1"/>
    <property type="molecule type" value="Genomic_DNA"/>
</dbReference>
<dbReference type="Proteomes" id="UP000813462">
    <property type="component" value="Unassembled WGS sequence"/>
</dbReference>
<evidence type="ECO:0000313" key="1">
    <source>
        <dbReference type="EMBL" id="KAH7524808.1"/>
    </source>
</evidence>